<protein>
    <submittedName>
        <fullName evidence="2">Membrane protein</fullName>
    </submittedName>
</protein>
<comment type="caution">
    <text evidence="2">The sequence shown here is derived from an EMBL/GenBank/DDBJ whole genome shotgun (WGS) entry which is preliminary data.</text>
</comment>
<accession>A0A9P2XK36</accession>
<evidence type="ECO:0000313" key="2">
    <source>
        <dbReference type="EMBL" id="EXB63337.1"/>
    </source>
</evidence>
<feature type="transmembrane region" description="Helical" evidence="1">
    <location>
        <begin position="12"/>
        <end position="33"/>
    </location>
</feature>
<keyword evidence="1" id="KW-0472">Membrane</keyword>
<dbReference type="Proteomes" id="UP000020865">
    <property type="component" value="Unassembled WGS sequence"/>
</dbReference>
<dbReference type="EMBL" id="JEWR01000017">
    <property type="protein sequence ID" value="EXB63337.1"/>
    <property type="molecule type" value="Genomic_DNA"/>
</dbReference>
<dbReference type="AlphaFoldDB" id="A0A9P2XK36"/>
<evidence type="ECO:0000256" key="1">
    <source>
        <dbReference type="SAM" id="Phobius"/>
    </source>
</evidence>
<evidence type="ECO:0000313" key="3">
    <source>
        <dbReference type="Proteomes" id="UP000020865"/>
    </source>
</evidence>
<organism evidence="2 3">
    <name type="scientific">Acinetobacter baumannii 1462234</name>
    <dbReference type="NCBI Taxonomy" id="1310646"/>
    <lineage>
        <taxon>Bacteria</taxon>
        <taxon>Pseudomonadati</taxon>
        <taxon>Pseudomonadota</taxon>
        <taxon>Gammaproteobacteria</taxon>
        <taxon>Moraxellales</taxon>
        <taxon>Moraxellaceae</taxon>
        <taxon>Acinetobacter</taxon>
        <taxon>Acinetobacter calcoaceticus/baumannii complex</taxon>
    </lineage>
</organism>
<name>A0A9P2XK36_ACIBA</name>
<sequence>MVKNTDVYINNIMTQLGAILSFGANIGCILVHYTKSGVSTYA</sequence>
<keyword evidence="1" id="KW-1133">Transmembrane helix</keyword>
<reference evidence="2 3" key="1">
    <citation type="submission" date="2014-02" db="EMBL/GenBank/DDBJ databases">
        <title>Comparative genomics and transcriptomics to identify genetic mechanisms underlying the emergence of carbapenem resistant Acinetobacter baumannii (CRAb).</title>
        <authorList>
            <person name="Harris A.D."/>
            <person name="Johnson K.J."/>
            <person name="George J."/>
            <person name="Shefchek K."/>
            <person name="Daugherty S.C."/>
            <person name="Parankush S."/>
            <person name="Sadzewicz L."/>
            <person name="Tallon L."/>
            <person name="Sengamalay N."/>
            <person name="Hazen T.H."/>
            <person name="Rasko D.A."/>
        </authorList>
    </citation>
    <scope>NUCLEOTIDE SEQUENCE [LARGE SCALE GENOMIC DNA]</scope>
    <source>
        <strain evidence="2 3">1462234</strain>
    </source>
</reference>
<gene>
    <name evidence="2" type="ORF">J545_1816</name>
</gene>
<proteinExistence type="predicted"/>
<keyword evidence="1" id="KW-0812">Transmembrane</keyword>